<name>A0A4R4EC24_9BACL</name>
<dbReference type="EMBL" id="SKFG01000009">
    <property type="protein sequence ID" value="TCZ77494.1"/>
    <property type="molecule type" value="Genomic_DNA"/>
</dbReference>
<keyword evidence="3" id="KW-1185">Reference proteome</keyword>
<proteinExistence type="predicted"/>
<evidence type="ECO:0000259" key="1">
    <source>
        <dbReference type="Pfam" id="PF13473"/>
    </source>
</evidence>
<accession>A0A4R4EC24</accession>
<organism evidence="2 3">
    <name type="scientific">Paenibacillus albiflavus</name>
    <dbReference type="NCBI Taxonomy" id="2545760"/>
    <lineage>
        <taxon>Bacteria</taxon>
        <taxon>Bacillati</taxon>
        <taxon>Bacillota</taxon>
        <taxon>Bacilli</taxon>
        <taxon>Bacillales</taxon>
        <taxon>Paenibacillaceae</taxon>
        <taxon>Paenibacillus</taxon>
    </lineage>
</organism>
<feature type="domain" description="EfeO-type cupredoxin-like" evidence="1">
    <location>
        <begin position="31"/>
        <end position="110"/>
    </location>
</feature>
<evidence type="ECO:0000313" key="3">
    <source>
        <dbReference type="Proteomes" id="UP000295418"/>
    </source>
</evidence>
<dbReference type="InterPro" id="IPR028096">
    <property type="entry name" value="EfeO_Cupredoxin"/>
</dbReference>
<dbReference type="Pfam" id="PF13473">
    <property type="entry name" value="Cupredoxin_1"/>
    <property type="match status" value="1"/>
</dbReference>
<dbReference type="RefSeq" id="WP_132418065.1">
    <property type="nucleotide sequence ID" value="NZ_SKFG01000009.1"/>
</dbReference>
<evidence type="ECO:0000313" key="2">
    <source>
        <dbReference type="EMBL" id="TCZ77494.1"/>
    </source>
</evidence>
<gene>
    <name evidence="2" type="ORF">E0485_10915</name>
</gene>
<protein>
    <recommendedName>
        <fullName evidence="1">EfeO-type cupredoxin-like domain-containing protein</fullName>
    </recommendedName>
</protein>
<reference evidence="2 3" key="1">
    <citation type="submission" date="2019-03" db="EMBL/GenBank/DDBJ databases">
        <authorList>
            <person name="Kim M.K.M."/>
        </authorList>
    </citation>
    <scope>NUCLEOTIDE SEQUENCE [LARGE SCALE GENOMIC DNA]</scope>
    <source>
        <strain evidence="2 3">18JY21-1</strain>
    </source>
</reference>
<dbReference type="SUPFAM" id="SSF49503">
    <property type="entry name" value="Cupredoxins"/>
    <property type="match status" value="1"/>
</dbReference>
<dbReference type="AlphaFoldDB" id="A0A4R4EC24"/>
<dbReference type="OrthoDB" id="279535at2"/>
<comment type="caution">
    <text evidence="2">The sequence shown here is derived from an EMBL/GenBank/DDBJ whole genome shotgun (WGS) entry which is preliminary data.</text>
</comment>
<dbReference type="Gene3D" id="2.60.40.420">
    <property type="entry name" value="Cupredoxins - blue copper proteins"/>
    <property type="match status" value="1"/>
</dbReference>
<dbReference type="Proteomes" id="UP000295418">
    <property type="component" value="Unassembled WGS sequence"/>
</dbReference>
<sequence>MYKWLMSVLLIVAIVLGVGVLYSSISERSALAEQEKKEAGKSIKITASNFHFDKPEYKVKQGETWLLKFSNADGVHAMEIDGLDIKLDKANASKEVTFDKPGTYTLRCSLMCGQGHADMHSTFIVE</sequence>
<dbReference type="InterPro" id="IPR008972">
    <property type="entry name" value="Cupredoxin"/>
</dbReference>